<name>A0A345RM73_9PSED</name>
<organism evidence="1 2">
    <name type="scientific">Pseudomonas kribbensis</name>
    <dbReference type="NCBI Taxonomy" id="1628086"/>
    <lineage>
        <taxon>Bacteria</taxon>
        <taxon>Pseudomonadati</taxon>
        <taxon>Pseudomonadota</taxon>
        <taxon>Gammaproteobacteria</taxon>
        <taxon>Pseudomonadales</taxon>
        <taxon>Pseudomonadaceae</taxon>
        <taxon>Pseudomonas</taxon>
    </lineage>
</organism>
<dbReference type="RefSeq" id="WP_114881831.1">
    <property type="nucleotide sequence ID" value="NZ_CP029608.1"/>
</dbReference>
<sequence length="111" mass="12252">MNLIRNTLLSLLVLPVYIGFASAALSPMINSNHPLEVDMVDALSEIRPELNCSDDHTTGITQCVRPTYLYTCSVAKRPSLLIQYHSNIATIEEFDTQARSKGLSNCYAGSF</sequence>
<dbReference type="EMBL" id="CP029608">
    <property type="protein sequence ID" value="AXI60389.1"/>
    <property type="molecule type" value="Genomic_DNA"/>
</dbReference>
<dbReference type="Proteomes" id="UP000253720">
    <property type="component" value="Chromosome"/>
</dbReference>
<evidence type="ECO:0000313" key="1">
    <source>
        <dbReference type="EMBL" id="AXI60389.1"/>
    </source>
</evidence>
<accession>A0A345RM73</accession>
<protein>
    <submittedName>
        <fullName evidence="1">Uncharacterized protein</fullName>
    </submittedName>
</protein>
<keyword evidence="2" id="KW-1185">Reference proteome</keyword>
<proteinExistence type="predicted"/>
<gene>
    <name evidence="1" type="ORF">DLD99_07875</name>
</gene>
<dbReference type="AlphaFoldDB" id="A0A345RM73"/>
<evidence type="ECO:0000313" key="2">
    <source>
        <dbReference type="Proteomes" id="UP000253720"/>
    </source>
</evidence>
<dbReference type="KEGG" id="pke:DLD99_07875"/>
<reference evidence="1 2" key="1">
    <citation type="submission" date="2018-05" db="EMBL/GenBank/DDBJ databases">
        <title>Complete genome sequence of Pseudomonas kribbensis 46-2(T).</title>
        <authorList>
            <person name="Jeong H."/>
            <person name="Lee S.-G."/>
            <person name="Rha E."/>
            <person name="Kim H."/>
        </authorList>
    </citation>
    <scope>NUCLEOTIDE SEQUENCE [LARGE SCALE GENOMIC DNA]</scope>
    <source>
        <strain evidence="1 2">46-2</strain>
    </source>
</reference>